<sequence length="79" mass="8542">MHAIVACSLIPIHLASLPPHTARHTTGCMSHTLTPPQPNLPSFPLTYPNSLLTSTVTGSLEHSVGPKFLFYCLIANYQS</sequence>
<dbReference type="WBParaSite" id="MCU_007713-RA">
    <property type="protein sequence ID" value="MCU_007713-RA"/>
    <property type="gene ID" value="MCU_007713"/>
</dbReference>
<evidence type="ECO:0000313" key="1">
    <source>
        <dbReference type="WBParaSite" id="MCU_007713-RA"/>
    </source>
</evidence>
<organism evidence="1">
    <name type="scientific">Mesocestoides corti</name>
    <name type="common">Flatworm</name>
    <dbReference type="NCBI Taxonomy" id="53468"/>
    <lineage>
        <taxon>Eukaryota</taxon>
        <taxon>Metazoa</taxon>
        <taxon>Spiralia</taxon>
        <taxon>Lophotrochozoa</taxon>
        <taxon>Platyhelminthes</taxon>
        <taxon>Cestoda</taxon>
        <taxon>Eucestoda</taxon>
        <taxon>Cyclophyllidea</taxon>
        <taxon>Mesocestoididae</taxon>
        <taxon>Mesocestoides</taxon>
    </lineage>
</organism>
<name>A0A5K3FEJ3_MESCO</name>
<protein>
    <submittedName>
        <fullName evidence="1">Secreted protein</fullName>
    </submittedName>
</protein>
<proteinExistence type="predicted"/>
<accession>A0A5K3FEJ3</accession>
<dbReference type="AlphaFoldDB" id="A0A5K3FEJ3"/>
<reference evidence="1" key="1">
    <citation type="submission" date="2019-11" db="UniProtKB">
        <authorList>
            <consortium name="WormBaseParasite"/>
        </authorList>
    </citation>
    <scope>IDENTIFICATION</scope>
</reference>